<organism evidence="1 2">
    <name type="scientific">Collimonas fungivorans (strain Ter331)</name>
    <dbReference type="NCBI Taxonomy" id="1005048"/>
    <lineage>
        <taxon>Bacteria</taxon>
        <taxon>Pseudomonadati</taxon>
        <taxon>Pseudomonadota</taxon>
        <taxon>Betaproteobacteria</taxon>
        <taxon>Burkholderiales</taxon>
        <taxon>Oxalobacteraceae</taxon>
        <taxon>Collimonas</taxon>
    </lineage>
</organism>
<proteinExistence type="predicted"/>
<gene>
    <name evidence="1" type="ordered locus">CFU_1744</name>
</gene>
<dbReference type="Proteomes" id="UP000008392">
    <property type="component" value="Chromosome"/>
</dbReference>
<dbReference type="AlphaFoldDB" id="G0ABL0"/>
<dbReference type="EMBL" id="CP002745">
    <property type="protein sequence ID" value="AEK61576.1"/>
    <property type="molecule type" value="Genomic_DNA"/>
</dbReference>
<reference evidence="1 2" key="5">
    <citation type="journal article" date="2011" name="ISME J.">
        <title>Dual transcriptional profiling of a bacterial/fungal confrontation: Collimonas fungivorans versus Aspergillus niger.</title>
        <authorList>
            <person name="Mela F."/>
            <person name="Fritsche K."/>
            <person name="de Boer W."/>
            <person name="van Veen J.A."/>
            <person name="de Graaff L.H."/>
            <person name="van den Berg M."/>
            <person name="Leveau J.H."/>
        </authorList>
    </citation>
    <scope>NUCLEOTIDE SEQUENCE [LARGE SCALE GENOMIC DNA]</scope>
    <source>
        <strain evidence="1 2">Ter331</strain>
    </source>
</reference>
<dbReference type="STRING" id="1005048.CFU_1744"/>
<dbReference type="HOGENOM" id="CLU_3326842_0_0_4"/>
<reference evidence="1 2" key="2">
    <citation type="journal article" date="2006" name="J. Microbiol. Methods">
        <title>Genomic flank-sequencing of plasposon insertion sites for rapid identification of functional genes.</title>
        <authorList>
            <person name="Leveau J.H."/>
            <person name="Gerards S."/>
            <person name="Fritsche K."/>
            <person name="Zondag G."/>
            <person name="van Veen J.A."/>
        </authorList>
    </citation>
    <scope>NUCLEOTIDE SEQUENCE [LARGE SCALE GENOMIC DNA]</scope>
    <source>
        <strain evidence="1 2">Ter331</strain>
    </source>
</reference>
<reference evidence="1 2" key="1">
    <citation type="journal article" date="2004" name="Environ. Microbiol.">
        <title>Phylogeny-function analysis of (meta)genomic libraries: screening for expression of ribosomal RNA genes by large-insert library fluorescent in situ hybridization (LIL-FISH).</title>
        <authorList>
            <person name="Leveau J.H."/>
            <person name="Gerards S."/>
            <person name="de Boer W."/>
            <person name="van Veen J.A."/>
        </authorList>
    </citation>
    <scope>NUCLEOTIDE SEQUENCE [LARGE SCALE GENOMIC DNA]</scope>
    <source>
        <strain evidence="1 2">Ter331</strain>
    </source>
</reference>
<accession>G0ABL0</accession>
<evidence type="ECO:0000313" key="2">
    <source>
        <dbReference type="Proteomes" id="UP000008392"/>
    </source>
</evidence>
<reference evidence="2" key="6">
    <citation type="submission" date="2011-05" db="EMBL/GenBank/DDBJ databases">
        <title>Complete sequence of Collimonas fungivorans Ter331.</title>
        <authorList>
            <person name="Leveau J.H."/>
        </authorList>
    </citation>
    <scope>NUCLEOTIDE SEQUENCE [LARGE SCALE GENOMIC DNA]</scope>
    <source>
        <strain evidence="2">Ter331</strain>
    </source>
</reference>
<keyword evidence="2" id="KW-1185">Reference proteome</keyword>
<dbReference type="KEGG" id="cfu:CFU_1744"/>
<name>G0ABL0_COLFT</name>
<reference evidence="1 2" key="3">
    <citation type="journal article" date="2008" name="FEMS Microbiol. Ecol.">
        <title>Identification and characterization of genes underlying chitinolysis in Collimonas fungivorans Ter331.</title>
        <authorList>
            <person name="Fritsche K."/>
            <person name="de Boer W."/>
            <person name="Gerards S."/>
            <person name="van den Berg M."/>
            <person name="van Veen J.A."/>
            <person name="Leveau J.H."/>
        </authorList>
    </citation>
    <scope>NUCLEOTIDE SEQUENCE [LARGE SCALE GENOMIC DNA]</scope>
    <source>
        <strain evidence="1 2">Ter331</strain>
    </source>
</reference>
<sequence length="38" mass="4203">MIPAKAVCVSLFRFEREPEFTACISCMKRDLSAAPAVN</sequence>
<protein>
    <submittedName>
        <fullName evidence="1">Uncharacterized protein</fullName>
    </submittedName>
</protein>
<evidence type="ECO:0000313" key="1">
    <source>
        <dbReference type="EMBL" id="AEK61576.1"/>
    </source>
</evidence>
<reference evidence="1 2" key="4">
    <citation type="journal article" date="2010" name="Environ. Microbiol.">
        <title>The bacterial genus Collimonas: mycophagy, weathering and other adaptive solutions to life in oligotrophic soil environments.</title>
        <authorList>
            <person name="Leveau J.H."/>
            <person name="Uroz S."/>
            <person name="de Boer W."/>
        </authorList>
    </citation>
    <scope>NUCLEOTIDE SEQUENCE [LARGE SCALE GENOMIC DNA]</scope>
    <source>
        <strain evidence="1 2">Ter331</strain>
    </source>
</reference>